<dbReference type="Proteomes" id="UP000317355">
    <property type="component" value="Unassembled WGS sequence"/>
</dbReference>
<keyword evidence="4 7" id="KW-0812">Transmembrane</keyword>
<dbReference type="PANTHER" id="PTHR33452">
    <property type="entry name" value="OXIDOREDUCTASE CATD-RELATED"/>
    <property type="match status" value="1"/>
</dbReference>
<evidence type="ECO:0000313" key="9">
    <source>
        <dbReference type="Proteomes" id="UP000317355"/>
    </source>
</evidence>
<evidence type="ECO:0000256" key="3">
    <source>
        <dbReference type="ARBA" id="ARBA00022475"/>
    </source>
</evidence>
<keyword evidence="3" id="KW-1003">Cell membrane</keyword>
<comment type="caution">
    <text evidence="8">The sequence shown here is derived from an EMBL/GenBank/DDBJ whole genome shotgun (WGS) entry which is preliminary data.</text>
</comment>
<comment type="similarity">
    <text evidence="2">Belongs to the DoxX family.</text>
</comment>
<dbReference type="GO" id="GO:0005886">
    <property type="term" value="C:plasma membrane"/>
    <property type="evidence" value="ECO:0007669"/>
    <property type="project" value="UniProtKB-SubCell"/>
</dbReference>
<evidence type="ECO:0000256" key="5">
    <source>
        <dbReference type="ARBA" id="ARBA00022989"/>
    </source>
</evidence>
<evidence type="ECO:0000256" key="1">
    <source>
        <dbReference type="ARBA" id="ARBA00004651"/>
    </source>
</evidence>
<reference evidence="8 9" key="1">
    <citation type="submission" date="2019-07" db="EMBL/GenBank/DDBJ databases">
        <title>The pathways for chlorine oxyanion respiration interact through the shared metabolite chlorate.</title>
        <authorList>
            <person name="Barnum T.P."/>
            <person name="Cheng Y."/>
            <person name="Hill K.A."/>
            <person name="Lucas L.N."/>
            <person name="Carlson H.K."/>
            <person name="Coates J.D."/>
        </authorList>
    </citation>
    <scope>NUCLEOTIDE SEQUENCE [LARGE SCALE GENOMIC DNA]</scope>
    <source>
        <strain evidence="8">BK-3</strain>
    </source>
</reference>
<evidence type="ECO:0000256" key="7">
    <source>
        <dbReference type="SAM" id="Phobius"/>
    </source>
</evidence>
<name>A0A558DDQ0_9GAMM</name>
<feature type="transmembrane region" description="Helical" evidence="7">
    <location>
        <begin position="15"/>
        <end position="37"/>
    </location>
</feature>
<dbReference type="InterPro" id="IPR032808">
    <property type="entry name" value="DoxX"/>
</dbReference>
<evidence type="ECO:0000256" key="6">
    <source>
        <dbReference type="ARBA" id="ARBA00023136"/>
    </source>
</evidence>
<evidence type="ECO:0000256" key="2">
    <source>
        <dbReference type="ARBA" id="ARBA00006679"/>
    </source>
</evidence>
<feature type="transmembrane region" description="Helical" evidence="7">
    <location>
        <begin position="118"/>
        <end position="139"/>
    </location>
</feature>
<accession>A0A558DDQ0</accession>
<gene>
    <name evidence="8" type="ORF">FHK82_03265</name>
</gene>
<keyword evidence="6 7" id="KW-0472">Membrane</keyword>
<dbReference type="PANTHER" id="PTHR33452:SF1">
    <property type="entry name" value="INNER MEMBRANE PROTEIN YPHA-RELATED"/>
    <property type="match status" value="1"/>
</dbReference>
<keyword evidence="5 7" id="KW-1133">Transmembrane helix</keyword>
<feature type="transmembrane region" description="Helical" evidence="7">
    <location>
        <begin position="85"/>
        <end position="112"/>
    </location>
</feature>
<comment type="subcellular location">
    <subcellularLocation>
        <location evidence="1">Cell membrane</location>
        <topology evidence="1">Multi-pass membrane protein</topology>
    </subcellularLocation>
</comment>
<evidence type="ECO:0000256" key="4">
    <source>
        <dbReference type="ARBA" id="ARBA00022692"/>
    </source>
</evidence>
<organism evidence="8 9">
    <name type="scientific">Sedimenticola thiotaurini</name>
    <dbReference type="NCBI Taxonomy" id="1543721"/>
    <lineage>
        <taxon>Bacteria</taxon>
        <taxon>Pseudomonadati</taxon>
        <taxon>Pseudomonadota</taxon>
        <taxon>Gammaproteobacteria</taxon>
        <taxon>Chromatiales</taxon>
        <taxon>Sedimenticolaceae</taxon>
        <taxon>Sedimenticola</taxon>
    </lineage>
</organism>
<protein>
    <submittedName>
        <fullName evidence="8">DoxX family protein</fullName>
    </submittedName>
</protein>
<dbReference type="Pfam" id="PF07681">
    <property type="entry name" value="DoxX"/>
    <property type="match status" value="1"/>
</dbReference>
<dbReference type="EMBL" id="VMRY01000005">
    <property type="protein sequence ID" value="TVT59128.1"/>
    <property type="molecule type" value="Genomic_DNA"/>
</dbReference>
<sequence>MRTLLAKFESLFEMIGQLIPASLLGLIARLVIAYTFFSSGRTKVSGILEVTDTTLYLFKKEYAVPLIPPEFAAYMATYAEHFFPILLVLGLFTRFAALSLLMMTLVIQLFVYPDAWNVHMWWAIAMLYLIKHGAGRASLDYLIRGSNRQ</sequence>
<proteinExistence type="inferred from homology"/>
<evidence type="ECO:0000313" key="8">
    <source>
        <dbReference type="EMBL" id="TVT59128.1"/>
    </source>
</evidence>
<dbReference type="InterPro" id="IPR051907">
    <property type="entry name" value="DoxX-like_oxidoreductase"/>
</dbReference>
<dbReference type="AlphaFoldDB" id="A0A558DDQ0"/>